<protein>
    <submittedName>
        <fullName evidence="2">Uncharacterized protein</fullName>
    </submittedName>
</protein>
<dbReference type="EMBL" id="DVMT01000004">
    <property type="protein sequence ID" value="HIU39728.1"/>
    <property type="molecule type" value="Genomic_DNA"/>
</dbReference>
<dbReference type="AlphaFoldDB" id="A0A9D1ILV0"/>
<accession>A0A9D1ILV0</accession>
<name>A0A9D1ILV0_9FIRM</name>
<reference evidence="2" key="1">
    <citation type="submission" date="2020-10" db="EMBL/GenBank/DDBJ databases">
        <authorList>
            <person name="Gilroy R."/>
        </authorList>
    </citation>
    <scope>NUCLEOTIDE SEQUENCE</scope>
    <source>
        <strain evidence="2">CHK193-30670</strain>
    </source>
</reference>
<keyword evidence="1" id="KW-0812">Transmembrane</keyword>
<feature type="transmembrane region" description="Helical" evidence="1">
    <location>
        <begin position="49"/>
        <end position="68"/>
    </location>
</feature>
<evidence type="ECO:0000256" key="1">
    <source>
        <dbReference type="SAM" id="Phobius"/>
    </source>
</evidence>
<feature type="transmembrane region" description="Helical" evidence="1">
    <location>
        <begin position="20"/>
        <end position="43"/>
    </location>
</feature>
<proteinExistence type="predicted"/>
<evidence type="ECO:0000313" key="2">
    <source>
        <dbReference type="EMBL" id="HIU39728.1"/>
    </source>
</evidence>
<organism evidence="2 3">
    <name type="scientific">Candidatus Aphodocola excrementigallinarum</name>
    <dbReference type="NCBI Taxonomy" id="2840670"/>
    <lineage>
        <taxon>Bacteria</taxon>
        <taxon>Bacillati</taxon>
        <taxon>Bacillota</taxon>
        <taxon>Bacilli</taxon>
        <taxon>Candidatus Aphodocola</taxon>
    </lineage>
</organism>
<keyword evidence="1" id="KW-0472">Membrane</keyword>
<comment type="caution">
    <text evidence="2">The sequence shown here is derived from an EMBL/GenBank/DDBJ whole genome shotgun (WGS) entry which is preliminary data.</text>
</comment>
<keyword evidence="1" id="KW-1133">Transmembrane helix</keyword>
<reference evidence="2" key="2">
    <citation type="journal article" date="2021" name="PeerJ">
        <title>Extensive microbial diversity within the chicken gut microbiome revealed by metagenomics and culture.</title>
        <authorList>
            <person name="Gilroy R."/>
            <person name="Ravi A."/>
            <person name="Getino M."/>
            <person name="Pursley I."/>
            <person name="Horton D.L."/>
            <person name="Alikhan N.F."/>
            <person name="Baker D."/>
            <person name="Gharbi K."/>
            <person name="Hall N."/>
            <person name="Watson M."/>
            <person name="Adriaenssens E.M."/>
            <person name="Foster-Nyarko E."/>
            <person name="Jarju S."/>
            <person name="Secka A."/>
            <person name="Antonio M."/>
            <person name="Oren A."/>
            <person name="Chaudhuri R.R."/>
            <person name="La Ragione R."/>
            <person name="Hildebrand F."/>
            <person name="Pallen M.J."/>
        </authorList>
    </citation>
    <scope>NUCLEOTIDE SEQUENCE</scope>
    <source>
        <strain evidence="2">CHK193-30670</strain>
    </source>
</reference>
<evidence type="ECO:0000313" key="3">
    <source>
        <dbReference type="Proteomes" id="UP000824074"/>
    </source>
</evidence>
<dbReference type="Proteomes" id="UP000824074">
    <property type="component" value="Unassembled WGS sequence"/>
</dbReference>
<sequence>MNGQYLIPANTKRGQLIFSIFRPIDLYIAIGGGVTTVLLFFIIDPDSTLSVAITLLPLLVCAFLVIPIPNYHNIMCVLGNIYRFYFKEKQEFIWKGWCAKNEFKE</sequence>
<gene>
    <name evidence="2" type="ORF">IAB68_00290</name>
</gene>